<dbReference type="RefSeq" id="XP_067755553.1">
    <property type="nucleotide sequence ID" value="XM_067899109.1"/>
</dbReference>
<dbReference type="OrthoDB" id="270449at2759"/>
<keyword evidence="1" id="KW-0472">Membrane</keyword>
<comment type="caution">
    <text evidence="2">The sequence shown here is derived from an EMBL/GenBank/DDBJ whole genome shotgun (WGS) entry which is preliminary data.</text>
</comment>
<keyword evidence="1" id="KW-1133">Transmembrane helix</keyword>
<gene>
    <name evidence="2" type="ORF">JKF63_03088</name>
</gene>
<name>A0A836L592_9TRYP</name>
<dbReference type="AlphaFoldDB" id="A0A836L592"/>
<dbReference type="GeneID" id="94289186"/>
<keyword evidence="1" id="KW-0812">Transmembrane</keyword>
<evidence type="ECO:0000313" key="3">
    <source>
        <dbReference type="Proteomes" id="UP000674318"/>
    </source>
</evidence>
<dbReference type="Gene3D" id="3.40.630.10">
    <property type="entry name" value="Zn peptidases"/>
    <property type="match status" value="1"/>
</dbReference>
<dbReference type="SUPFAM" id="SSF53187">
    <property type="entry name" value="Zn-dependent exopeptidases"/>
    <property type="match status" value="1"/>
</dbReference>
<feature type="transmembrane region" description="Helical" evidence="1">
    <location>
        <begin position="7"/>
        <end position="27"/>
    </location>
</feature>
<evidence type="ECO:0000313" key="2">
    <source>
        <dbReference type="EMBL" id="KAG5498799.1"/>
    </source>
</evidence>
<keyword evidence="3" id="KW-1185">Reference proteome</keyword>
<dbReference type="EMBL" id="JAFJZO010000030">
    <property type="protein sequence ID" value="KAG5498799.1"/>
    <property type="molecule type" value="Genomic_DNA"/>
</dbReference>
<protein>
    <recommendedName>
        <fullName evidence="4">DUF2817 domain-containing protein</fullName>
    </recommendedName>
</protein>
<dbReference type="CDD" id="cd06233">
    <property type="entry name" value="M14-like"/>
    <property type="match status" value="1"/>
</dbReference>
<dbReference type="KEGG" id="phet:94289186"/>
<organism evidence="2 3">
    <name type="scientific">Porcisia hertigi</name>
    <dbReference type="NCBI Taxonomy" id="2761500"/>
    <lineage>
        <taxon>Eukaryota</taxon>
        <taxon>Discoba</taxon>
        <taxon>Euglenozoa</taxon>
        <taxon>Kinetoplastea</taxon>
        <taxon>Metakinetoplastina</taxon>
        <taxon>Trypanosomatida</taxon>
        <taxon>Trypanosomatidae</taxon>
        <taxon>Leishmaniinae</taxon>
        <taxon>Porcisia</taxon>
    </lineage>
</organism>
<reference evidence="2 3" key="1">
    <citation type="submission" date="2021-02" db="EMBL/GenBank/DDBJ databases">
        <title>Porcisia hertigi Genome sequencing and assembly.</title>
        <authorList>
            <person name="Almutairi H."/>
            <person name="Gatherer D."/>
        </authorList>
    </citation>
    <scope>NUCLEOTIDE SEQUENCE [LARGE SCALE GENOMIC DNA]</scope>
    <source>
        <strain evidence="2 3">C119</strain>
    </source>
</reference>
<sequence length="408" mass="45885">MALSYESVLFALLVIITGLLFIDLVPLQETMRCPGDYANKTDCPEVFYSSSYQQARERFLAAAEAAHAQIEHHLITKRGNEEYYMDTAFFPGKNKEKFLVHTSGTHGIEGYTGSAIQVKLLQEWNDTALTGPSVLFVHAVNPYGMRYFRRFNEENVDLNRNYLSAEEWAAVKARDINIAGYEDFRELFSPTVPPRFIDRYAFFYTAAKVLVRHSFVKLKRAFVTGQYHDPVGIFYGGDKEQKSISVLREVLKRQAAAIGANEAVFIDVHTGLGPTGVDTMLVREAGKSKKCSEVFPGVRMQGNRSTTSGPSSGYDIALGSLRPAEELGPNTLSVTEEFGTVNPLFVARAVILENAAYHLCRGSYVHEVMQSWMRDAFYPQTISYKQETLKRGTTAFWSAWTYLSESKK</sequence>
<evidence type="ECO:0000256" key="1">
    <source>
        <dbReference type="SAM" id="Phobius"/>
    </source>
</evidence>
<dbReference type="InterPro" id="IPR021259">
    <property type="entry name" value="DUF2817"/>
</dbReference>
<evidence type="ECO:0008006" key="4">
    <source>
        <dbReference type="Google" id="ProtNLM"/>
    </source>
</evidence>
<accession>A0A836L592</accession>
<dbReference type="Pfam" id="PF10994">
    <property type="entry name" value="DUF2817"/>
    <property type="match status" value="1"/>
</dbReference>
<proteinExistence type="predicted"/>
<dbReference type="Proteomes" id="UP000674318">
    <property type="component" value="Unassembled WGS sequence"/>
</dbReference>